<accession>A0A1H0MZD2</accession>
<evidence type="ECO:0000259" key="2">
    <source>
        <dbReference type="PROSITE" id="PS51819"/>
    </source>
</evidence>
<name>A0A1H0MZD2_9HYPH</name>
<evidence type="ECO:0000256" key="1">
    <source>
        <dbReference type="ARBA" id="ARBA00022723"/>
    </source>
</evidence>
<dbReference type="Gene3D" id="3.10.180.10">
    <property type="entry name" value="2,3-Dihydroxybiphenyl 1,2-Dioxygenase, domain 1"/>
    <property type="match status" value="2"/>
</dbReference>
<dbReference type="GO" id="GO:0051213">
    <property type="term" value="F:dioxygenase activity"/>
    <property type="evidence" value="ECO:0007669"/>
    <property type="project" value="UniProtKB-KW"/>
</dbReference>
<keyword evidence="3" id="KW-0223">Dioxygenase</keyword>
<dbReference type="PROSITE" id="PS51819">
    <property type="entry name" value="VOC"/>
    <property type="match status" value="2"/>
</dbReference>
<dbReference type="OrthoDB" id="9792626at2"/>
<dbReference type="RefSeq" id="WP_090677023.1">
    <property type="nucleotide sequence ID" value="NZ_FNIT01000016.1"/>
</dbReference>
<protein>
    <submittedName>
        <fullName evidence="3">Catechol 2,3-dioxygenase</fullName>
    </submittedName>
</protein>
<dbReference type="InterPro" id="IPR004360">
    <property type="entry name" value="Glyas_Fos-R_dOase_dom"/>
</dbReference>
<dbReference type="GO" id="GO:0004462">
    <property type="term" value="F:lactoylglutathione lyase activity"/>
    <property type="evidence" value="ECO:0007669"/>
    <property type="project" value="InterPro"/>
</dbReference>
<keyword evidence="4" id="KW-1185">Reference proteome</keyword>
<dbReference type="SUPFAM" id="SSF54593">
    <property type="entry name" value="Glyoxalase/Bleomycin resistance protein/Dihydroxybiphenyl dioxygenase"/>
    <property type="match status" value="2"/>
</dbReference>
<dbReference type="PANTHER" id="PTHR43279:SF1">
    <property type="entry name" value="CATECHOL-2,3-DIOXYGENASE"/>
    <property type="match status" value="1"/>
</dbReference>
<dbReference type="AlphaFoldDB" id="A0A1H0MZD2"/>
<keyword evidence="1" id="KW-0479">Metal-binding</keyword>
<dbReference type="EMBL" id="FNIT01000016">
    <property type="protein sequence ID" value="SDO85732.1"/>
    <property type="molecule type" value="Genomic_DNA"/>
</dbReference>
<feature type="domain" description="VOC" evidence="2">
    <location>
        <begin position="33"/>
        <end position="149"/>
    </location>
</feature>
<evidence type="ECO:0000313" key="4">
    <source>
        <dbReference type="Proteomes" id="UP000198793"/>
    </source>
</evidence>
<reference evidence="3 4" key="1">
    <citation type="submission" date="2016-10" db="EMBL/GenBank/DDBJ databases">
        <authorList>
            <person name="de Groot N.N."/>
        </authorList>
    </citation>
    <scope>NUCLEOTIDE SEQUENCE [LARGE SCALE GENOMIC DNA]</scope>
    <source>
        <strain evidence="4">L7-484,KACC 16230,DSM 25025</strain>
    </source>
</reference>
<dbReference type="CDD" id="cd16359">
    <property type="entry name" value="VOC_BsCatE_like_C"/>
    <property type="match status" value="1"/>
</dbReference>
<dbReference type="Proteomes" id="UP000198793">
    <property type="component" value="Unassembled WGS sequence"/>
</dbReference>
<keyword evidence="3" id="KW-0560">Oxidoreductase</keyword>
<dbReference type="CDD" id="cd07255">
    <property type="entry name" value="VOC_BsCatE_like_N"/>
    <property type="match status" value="1"/>
</dbReference>
<organism evidence="3 4">
    <name type="scientific">Aureimonas jatrophae</name>
    <dbReference type="NCBI Taxonomy" id="1166073"/>
    <lineage>
        <taxon>Bacteria</taxon>
        <taxon>Pseudomonadati</taxon>
        <taxon>Pseudomonadota</taxon>
        <taxon>Alphaproteobacteria</taxon>
        <taxon>Hyphomicrobiales</taxon>
        <taxon>Aurantimonadaceae</taxon>
        <taxon>Aureimonas</taxon>
    </lineage>
</organism>
<dbReference type="PROSITE" id="PS00934">
    <property type="entry name" value="GLYOXALASE_I_1"/>
    <property type="match status" value="1"/>
</dbReference>
<dbReference type="InterPro" id="IPR037523">
    <property type="entry name" value="VOC_core"/>
</dbReference>
<sequence>MSTIATVVGANTLGLPAATAVPSGITSADAPVRIASVTLNVRDLDRVSRFYQDVVGLRPVELLAGRHKLGVAGRTLLELRRDPEASPADRRDAGLFHTAFLLPNRAALAGWLRHASEIQAPLEGASDHLVSEAVYLSDPEGNGIEVYRDRPSEEWTLDAAGFVEMATKRLDVASLMAEADGAAFQGMPEGTIVGHVHLQVGDLAKAEAFYAGMLGFDVACHYPGATFLGSGGYHHHIGTNVWNSRGAGVRPGRTTGLSEVHLLAEPQALSAVRERGQPGSLDTSNPRLEVVDPWGTRLVITAA</sequence>
<proteinExistence type="predicted"/>
<feature type="domain" description="VOC" evidence="2">
    <location>
        <begin position="192"/>
        <end position="303"/>
    </location>
</feature>
<dbReference type="Pfam" id="PF00903">
    <property type="entry name" value="Glyoxalase"/>
    <property type="match status" value="2"/>
</dbReference>
<dbReference type="InterPro" id="IPR029068">
    <property type="entry name" value="Glyas_Bleomycin-R_OHBP_Dase"/>
</dbReference>
<evidence type="ECO:0000313" key="3">
    <source>
        <dbReference type="EMBL" id="SDO85732.1"/>
    </source>
</evidence>
<dbReference type="PANTHER" id="PTHR43279">
    <property type="entry name" value="CATECHOL-2,3-DIOXYGENASE"/>
    <property type="match status" value="1"/>
</dbReference>
<dbReference type="InterPro" id="IPR018146">
    <property type="entry name" value="Glyoxalase_1_CS"/>
</dbReference>
<dbReference type="STRING" id="1166073.SAMN05192530_11623"/>
<gene>
    <name evidence="3" type="ORF">SAMN05192530_11623</name>
</gene>
<dbReference type="GO" id="GO:0046872">
    <property type="term" value="F:metal ion binding"/>
    <property type="evidence" value="ECO:0007669"/>
    <property type="project" value="UniProtKB-KW"/>
</dbReference>